<evidence type="ECO:0000313" key="2">
    <source>
        <dbReference type="EMBL" id="KUG22081.1"/>
    </source>
</evidence>
<comment type="caution">
    <text evidence="2">The sequence shown here is derived from an EMBL/GenBank/DDBJ whole genome shotgun (WGS) entry which is preliminary data.</text>
</comment>
<dbReference type="InterPro" id="IPR011744">
    <property type="entry name" value="ATPase_gene1"/>
</dbReference>
<dbReference type="NCBIfam" id="TIGR02230">
    <property type="entry name" value="ATPase_gene1"/>
    <property type="match status" value="1"/>
</dbReference>
<accession>A0A0W8FMT9</accession>
<organism evidence="2">
    <name type="scientific">hydrocarbon metagenome</name>
    <dbReference type="NCBI Taxonomy" id="938273"/>
    <lineage>
        <taxon>unclassified sequences</taxon>
        <taxon>metagenomes</taxon>
        <taxon>ecological metagenomes</taxon>
    </lineage>
</organism>
<keyword evidence="1" id="KW-0812">Transmembrane</keyword>
<gene>
    <name evidence="2" type="ORF">ASZ90_008155</name>
</gene>
<protein>
    <submittedName>
        <fullName evidence="2">Atp synthase protein i</fullName>
    </submittedName>
</protein>
<name>A0A0W8FMT9_9ZZZZ</name>
<evidence type="ECO:0000256" key="1">
    <source>
        <dbReference type="SAM" id="Phobius"/>
    </source>
</evidence>
<dbReference type="InterPro" id="IPR032820">
    <property type="entry name" value="ATPase_put"/>
</dbReference>
<dbReference type="Pfam" id="PF09527">
    <property type="entry name" value="ATPase_gene1"/>
    <property type="match status" value="1"/>
</dbReference>
<dbReference type="AlphaFoldDB" id="A0A0W8FMT9"/>
<reference evidence="2" key="1">
    <citation type="journal article" date="2015" name="Proc. Natl. Acad. Sci. U.S.A.">
        <title>Networks of energetic and metabolic interactions define dynamics in microbial communities.</title>
        <authorList>
            <person name="Embree M."/>
            <person name="Liu J.K."/>
            <person name="Al-Bassam M.M."/>
            <person name="Zengler K."/>
        </authorList>
    </citation>
    <scope>NUCLEOTIDE SEQUENCE</scope>
</reference>
<feature type="transmembrane region" description="Helical" evidence="1">
    <location>
        <begin position="40"/>
        <end position="65"/>
    </location>
</feature>
<sequence length="117" mass="13537">MVEIRRTPSTRRRKMADHFTEQVAKKEALRMKGLRHKDETVWFGLGMFGIVGWAVAIPTLVGIAFGLWIDRTWPSQYSWALMFLIAGVLVGCMNAAYWVRKVRSRIIEEDEDDEPHS</sequence>
<dbReference type="EMBL" id="LNQE01000989">
    <property type="protein sequence ID" value="KUG22081.1"/>
    <property type="molecule type" value="Genomic_DNA"/>
</dbReference>
<keyword evidence="1" id="KW-1133">Transmembrane helix</keyword>
<keyword evidence="1" id="KW-0472">Membrane</keyword>
<feature type="transmembrane region" description="Helical" evidence="1">
    <location>
        <begin position="77"/>
        <end position="99"/>
    </location>
</feature>
<proteinExistence type="predicted"/>